<keyword evidence="2" id="KW-1185">Reference proteome</keyword>
<reference evidence="1 2" key="1">
    <citation type="submission" date="2017-11" db="EMBL/GenBank/DDBJ databases">
        <title>Genome sequence of Entomoplasma somnilux PYAN-1 (ATCC 49194).</title>
        <authorList>
            <person name="Lo W.-S."/>
            <person name="Gasparich G.E."/>
            <person name="Kuo C.-H."/>
        </authorList>
    </citation>
    <scope>NUCLEOTIDE SEQUENCE [LARGE SCALE GENOMIC DNA]</scope>
    <source>
        <strain evidence="1 2">PYAN-1</strain>
    </source>
</reference>
<dbReference type="EMBL" id="CP024965">
    <property type="protein sequence ID" value="ATZ18993.1"/>
    <property type="molecule type" value="Genomic_DNA"/>
</dbReference>
<dbReference type="KEGG" id="esx:ESOMN_v1c06110"/>
<proteinExistence type="predicted"/>
<dbReference type="RefSeq" id="WP_024863508.1">
    <property type="nucleotide sequence ID" value="NZ_CP024965.1"/>
</dbReference>
<evidence type="ECO:0000313" key="1">
    <source>
        <dbReference type="EMBL" id="ATZ18993.1"/>
    </source>
</evidence>
<protein>
    <submittedName>
        <fullName evidence="1">Uncharacterized protein</fullName>
    </submittedName>
</protein>
<sequence>MKAWTFIGNDDEILSNDSQNWKEIDIADKFKAKILNEKKIVNDLSQEIKKKALLIRSSFFEDNLRQIIHDIISKKLIKLNKAKFRINNNGKNEMDYKATFVDVNEEDKTEFHNLFTNYNILSFYLTSYINLIGWSTNEIIQVSKLSNSDSENILFKKILIENINMVYDQIKKMFYFFAYSDWLSEKISTNISKNILNKQEKWMHKFMEFFDLDDSKSLEENIWFFDLARNVIQHRDKVNSFEGSQTQYTPSIKNSHKLQIDFQNQKNNKLSFYLKNSDRLILISDSFDSKTFLDKILGEEAVTSINFKWMHFDVFNLSIEALKYIDIFFKKLEFKIHRKYIKYFF</sequence>
<organism evidence="1 2">
    <name type="scientific">Williamsoniiplasma somnilux</name>
    <dbReference type="NCBI Taxonomy" id="215578"/>
    <lineage>
        <taxon>Bacteria</taxon>
        <taxon>Bacillati</taxon>
        <taxon>Mycoplasmatota</taxon>
        <taxon>Mollicutes</taxon>
        <taxon>Entomoplasmatales</taxon>
        <taxon>Williamsoniiplasma</taxon>
    </lineage>
</organism>
<name>A0A2K8P274_9MOLU</name>
<dbReference type="AlphaFoldDB" id="A0A2K8P274"/>
<dbReference type="Proteomes" id="UP000232230">
    <property type="component" value="Chromosome"/>
</dbReference>
<gene>
    <name evidence="1" type="ORF">ESOMN_v1c06110</name>
</gene>
<evidence type="ECO:0000313" key="2">
    <source>
        <dbReference type="Proteomes" id="UP000232230"/>
    </source>
</evidence>
<accession>A0A2K8P274</accession>